<dbReference type="AlphaFoldDB" id="A0A1W7RAC8"/>
<reference evidence="9" key="1">
    <citation type="submission" date="2016-11" db="EMBL/GenBank/DDBJ databases">
        <title>Venom-gland transcriptomics and venom proteomics of the black-back scorpion (Hadrurus spadix) reveal detectability challenges and an unexplored realm of animal toxin diversity.</title>
        <authorList>
            <person name="Rokyta D.R."/>
            <person name="Ward M.J."/>
        </authorList>
    </citation>
    <scope>NUCLEOTIDE SEQUENCE</scope>
    <source>
        <tissue evidence="9">Venom gland</tissue>
    </source>
</reference>
<accession>A0A1W7RAC8</accession>
<evidence type="ECO:0000313" key="9">
    <source>
        <dbReference type="EMBL" id="JAV48110.1"/>
    </source>
</evidence>
<dbReference type="Pfam" id="PF01697">
    <property type="entry name" value="Glyco_transf_92"/>
    <property type="match status" value="1"/>
</dbReference>
<evidence type="ECO:0000256" key="6">
    <source>
        <dbReference type="ARBA" id="ARBA00022989"/>
    </source>
</evidence>
<evidence type="ECO:0000256" key="5">
    <source>
        <dbReference type="ARBA" id="ARBA00022692"/>
    </source>
</evidence>
<keyword evidence="7 8" id="KW-0472">Membrane</keyword>
<dbReference type="GO" id="GO:0005737">
    <property type="term" value="C:cytoplasm"/>
    <property type="evidence" value="ECO:0007669"/>
    <property type="project" value="TreeGrafter"/>
</dbReference>
<comment type="subcellular location">
    <subcellularLocation>
        <location evidence="1">Membrane</location>
        <topology evidence="1">Single-pass membrane protein</topology>
    </subcellularLocation>
</comment>
<proteinExistence type="inferred from homology"/>
<dbReference type="PANTHER" id="PTHR21461">
    <property type="entry name" value="GLYCOSYLTRANSFERASE FAMILY 92 PROTEIN"/>
    <property type="match status" value="1"/>
</dbReference>
<evidence type="ECO:0000256" key="7">
    <source>
        <dbReference type="ARBA" id="ARBA00023136"/>
    </source>
</evidence>
<keyword evidence="6 8" id="KW-1133">Transmembrane helix</keyword>
<dbReference type="GO" id="GO:0016757">
    <property type="term" value="F:glycosyltransferase activity"/>
    <property type="evidence" value="ECO:0007669"/>
    <property type="project" value="UniProtKB-UniRule"/>
</dbReference>
<dbReference type="InterPro" id="IPR008166">
    <property type="entry name" value="Glyco_transf_92"/>
</dbReference>
<evidence type="ECO:0000256" key="3">
    <source>
        <dbReference type="ARBA" id="ARBA00022676"/>
    </source>
</evidence>
<evidence type="ECO:0000256" key="8">
    <source>
        <dbReference type="RuleBase" id="RU366017"/>
    </source>
</evidence>
<comment type="similarity">
    <text evidence="2 8">Belongs to the glycosyltransferase 92 family.</text>
</comment>
<feature type="transmembrane region" description="Helical" evidence="8">
    <location>
        <begin position="34"/>
        <end position="53"/>
    </location>
</feature>
<sequence length="567" mass="65112">MDADVPRIQGILTANPTVMGSLRRVLPARAVTKLIYVICIWTCLCFVVFKLSYSKGPVISLSAHVNRGLLQKTSGEILTTVAPEGAPTLGIPQKFLDLNPQIDSSPSLSEKEFLSSLADRSNLPLAYWTKSKNRPVGNKTCAPFPSLYELEFNNIYWQTLRTSNGTFYLYGAYYDDRWRAGGVPIVRILGMVDKIKPLATTCQLWFDGMKKAIFSPATYTYAWYSKWGNYKDDILQPFIISCKVPKKESGGKVPASVSLVERRCNKPTTNLRVTNNRPKNKDNFAVCVKGLDFLHEDLSVRLVEWIELLNILGATKVFLYELEIHPNISKVLHYYKKRGLVDLTPLTLPGNQPNIPGFRHFYLKSKLTHKRQNELIPYNDCLYRNLYSYKYVVLLDTDEIIMPVKHRTWEELMNEVVAAALKEKNYTRASYNVRNVYFLDDLQDGDELTHVAHEQGIPRYFHMLQHVYRSKNFTKPGAYVKCFHNTERVVSLHNHFPLNCLGTCTTFSINTSLAQLQHYRKDCVGSLKKSCKTDFRIHTIRDTIIWRYKDELVKRTANVLTKLGFFS</sequence>
<name>A0A1W7RAC8_9SCOR</name>
<dbReference type="EC" id="2.4.1.-" evidence="8"/>
<evidence type="ECO:0000256" key="2">
    <source>
        <dbReference type="ARBA" id="ARBA00007647"/>
    </source>
</evidence>
<evidence type="ECO:0000256" key="4">
    <source>
        <dbReference type="ARBA" id="ARBA00022679"/>
    </source>
</evidence>
<keyword evidence="5 8" id="KW-0812">Transmembrane</keyword>
<dbReference type="GO" id="GO:0016020">
    <property type="term" value="C:membrane"/>
    <property type="evidence" value="ECO:0007669"/>
    <property type="project" value="UniProtKB-SubCell"/>
</dbReference>
<keyword evidence="4 8" id="KW-0808">Transferase</keyword>
<keyword evidence="3 8" id="KW-0328">Glycosyltransferase</keyword>
<organism evidence="9">
    <name type="scientific">Hadrurus spadix</name>
    <dbReference type="NCBI Taxonomy" id="141984"/>
    <lineage>
        <taxon>Eukaryota</taxon>
        <taxon>Metazoa</taxon>
        <taxon>Ecdysozoa</taxon>
        <taxon>Arthropoda</taxon>
        <taxon>Chelicerata</taxon>
        <taxon>Arachnida</taxon>
        <taxon>Scorpiones</taxon>
        <taxon>Iurida</taxon>
        <taxon>Iuroidea</taxon>
        <taxon>Hadrurus</taxon>
    </lineage>
</organism>
<protein>
    <recommendedName>
        <fullName evidence="8">Glycosyltransferase family 92 protein</fullName>
        <ecNumber evidence="8">2.4.1.-</ecNumber>
    </recommendedName>
</protein>
<evidence type="ECO:0000256" key="1">
    <source>
        <dbReference type="ARBA" id="ARBA00004167"/>
    </source>
</evidence>
<dbReference type="EMBL" id="GFAH01000279">
    <property type="protein sequence ID" value="JAV48110.1"/>
    <property type="molecule type" value="Transcribed_RNA"/>
</dbReference>
<dbReference type="PANTHER" id="PTHR21461:SF83">
    <property type="entry name" value="GLYCOSYLTRANSFERASE FAMILY 92 PROTEIN"/>
    <property type="match status" value="1"/>
</dbReference>